<dbReference type="InterPro" id="IPR001739">
    <property type="entry name" value="Methyl_CpG_DNA-bd"/>
</dbReference>
<feature type="region of interest" description="Disordered" evidence="10">
    <location>
        <begin position="475"/>
        <end position="510"/>
    </location>
</feature>
<dbReference type="AlphaFoldDB" id="A0A8S2AT73"/>
<evidence type="ECO:0000256" key="5">
    <source>
        <dbReference type="ARBA" id="ARBA00023015"/>
    </source>
</evidence>
<gene>
    <name evidence="13" type="ORF">AARE701A_LOCUS19659</name>
</gene>
<dbReference type="PANTHER" id="PTHR12396:SF0">
    <property type="entry name" value="METHYL-CPG BINDING DOMAIN PROTEIN-LIKE, ISOFORM C"/>
    <property type="match status" value="1"/>
</dbReference>
<evidence type="ECO:0000259" key="12">
    <source>
        <dbReference type="PROSITE" id="PS51050"/>
    </source>
</evidence>
<dbReference type="PANTHER" id="PTHR12396">
    <property type="entry name" value="METHYL-CPG BINDING PROTEIN, MBD"/>
    <property type="match status" value="1"/>
</dbReference>
<dbReference type="InterPro" id="IPR016177">
    <property type="entry name" value="DNA-bd_dom_sf"/>
</dbReference>
<dbReference type="Gene3D" id="3.30.890.10">
    <property type="entry name" value="Methyl-cpg-binding Protein 2, Chain A"/>
    <property type="match status" value="2"/>
</dbReference>
<keyword evidence="14" id="KW-1185">Reference proteome</keyword>
<feature type="domain" description="MBD" evidence="11">
    <location>
        <begin position="129"/>
        <end position="202"/>
    </location>
</feature>
<evidence type="ECO:0000259" key="11">
    <source>
        <dbReference type="PROSITE" id="PS50982"/>
    </source>
</evidence>
<keyword evidence="6" id="KW-0238">DNA-binding</keyword>
<evidence type="ECO:0000256" key="9">
    <source>
        <dbReference type="ARBA" id="ARBA00037139"/>
    </source>
</evidence>
<dbReference type="GO" id="GO:0008270">
    <property type="term" value="F:zinc ion binding"/>
    <property type="evidence" value="ECO:0007669"/>
    <property type="project" value="UniProtKB-KW"/>
</dbReference>
<comment type="function">
    <text evidence="9">Probable transcriptional regulator.</text>
</comment>
<evidence type="ECO:0000313" key="14">
    <source>
        <dbReference type="Proteomes" id="UP000682877"/>
    </source>
</evidence>
<sequence length="510" mass="58015">MSSSPNGNESNHYLAKPTFESVSHDLNTREWDDLIEKSDISNQSLPTKDVEPIEPLPPIQFMTHTSKTKRPVTEDYMVQCADCKKWRLIPSMQHYETIKETQLQTPFVCERACAWTPNMSCNVPQDGTTCDTWSNIPPIPTGWSRSVYIRSDSTKFADVYYFPPSGERLRSPADVRSFLDNHPEYVRAGVNSSQFSFQLPKPLDENYVKKRTRPVVCMSMSQSCYENKSNNIMEEGKLAVQSSRGSRSSSPNEVAEDRGENQLVVYDLKGNDTEEEVLPIQSQLPSSRTQCPSIGAFTVQCASCFKWRLMPSMQKYEEIREQLLENPFFCETAREWKPDISCDVPADIYQDGTRVWAIDKPNICRPPAGWQRLLRIRGEGGTRFADVYYVAPSGKKLRSTVEVQKYLNDNPQYMSEGVKLSQFSFQIPKPLQDDYVRKRPARLVDSIDNTNTHVAKEANPLAWISPDDHIALQLGTPTDSGLYNSHDQPSKKKKTSKLSIFGSNDELADR</sequence>
<name>A0A8S2AT73_ARAAE</name>
<evidence type="ECO:0000256" key="8">
    <source>
        <dbReference type="ARBA" id="ARBA00023242"/>
    </source>
</evidence>
<evidence type="ECO:0000256" key="4">
    <source>
        <dbReference type="ARBA" id="ARBA00022833"/>
    </source>
</evidence>
<feature type="compositionally biased region" description="Polar residues" evidence="10">
    <location>
        <begin position="475"/>
        <end position="487"/>
    </location>
</feature>
<dbReference type="Pfam" id="PF07496">
    <property type="entry name" value="zf-CW"/>
    <property type="match status" value="2"/>
</dbReference>
<feature type="domain" description="CW-type" evidence="12">
    <location>
        <begin position="70"/>
        <end position="129"/>
    </location>
</feature>
<evidence type="ECO:0000256" key="3">
    <source>
        <dbReference type="ARBA" id="ARBA00022771"/>
    </source>
</evidence>
<dbReference type="GO" id="GO:0000118">
    <property type="term" value="C:histone deacetylase complex"/>
    <property type="evidence" value="ECO:0007669"/>
    <property type="project" value="UniProtKB-ARBA"/>
</dbReference>
<dbReference type="InterPro" id="IPR011124">
    <property type="entry name" value="Znf_CW"/>
</dbReference>
<dbReference type="SUPFAM" id="SSF54171">
    <property type="entry name" value="DNA-binding domain"/>
    <property type="match status" value="2"/>
</dbReference>
<dbReference type="FunFam" id="3.30.40.100:FF:000008">
    <property type="entry name" value="Methyl-CpG-binding domain-containing protein 2"/>
    <property type="match status" value="2"/>
</dbReference>
<dbReference type="Pfam" id="PF01429">
    <property type="entry name" value="MBD"/>
    <property type="match status" value="2"/>
</dbReference>
<dbReference type="EMBL" id="LR999457">
    <property type="protein sequence ID" value="CAE6199935.1"/>
    <property type="molecule type" value="Genomic_DNA"/>
</dbReference>
<keyword evidence="8" id="KW-0539">Nucleus</keyword>
<feature type="domain" description="MBD" evidence="11">
    <location>
        <begin position="356"/>
        <end position="430"/>
    </location>
</feature>
<keyword evidence="5" id="KW-0805">Transcription regulation</keyword>
<keyword evidence="2" id="KW-0479">Metal-binding</keyword>
<evidence type="ECO:0000256" key="2">
    <source>
        <dbReference type="ARBA" id="ARBA00022723"/>
    </source>
</evidence>
<dbReference type="SMART" id="SM00391">
    <property type="entry name" value="MBD"/>
    <property type="match status" value="2"/>
</dbReference>
<keyword evidence="4" id="KW-0862">Zinc</keyword>
<accession>A0A8S2AT73</accession>
<keyword evidence="7" id="KW-0804">Transcription</keyword>
<comment type="subcellular location">
    <subcellularLocation>
        <location evidence="1">Nucleus</location>
    </subcellularLocation>
</comment>
<protein>
    <recommendedName>
        <fullName evidence="15">Methyl-CPG-binding domain protein 02</fullName>
    </recommendedName>
</protein>
<evidence type="ECO:0000256" key="7">
    <source>
        <dbReference type="ARBA" id="ARBA00023163"/>
    </source>
</evidence>
<organism evidence="13 14">
    <name type="scientific">Arabidopsis arenosa</name>
    <name type="common">Sand rock-cress</name>
    <name type="synonym">Cardaminopsis arenosa</name>
    <dbReference type="NCBI Taxonomy" id="38785"/>
    <lineage>
        <taxon>Eukaryota</taxon>
        <taxon>Viridiplantae</taxon>
        <taxon>Streptophyta</taxon>
        <taxon>Embryophyta</taxon>
        <taxon>Tracheophyta</taxon>
        <taxon>Spermatophyta</taxon>
        <taxon>Magnoliopsida</taxon>
        <taxon>eudicotyledons</taxon>
        <taxon>Gunneridae</taxon>
        <taxon>Pentapetalae</taxon>
        <taxon>rosids</taxon>
        <taxon>malvids</taxon>
        <taxon>Brassicales</taxon>
        <taxon>Brassicaceae</taxon>
        <taxon>Camelineae</taxon>
        <taxon>Arabidopsis</taxon>
    </lineage>
</organism>
<dbReference type="PROSITE" id="PS51050">
    <property type="entry name" value="ZF_CW"/>
    <property type="match status" value="2"/>
</dbReference>
<feature type="domain" description="CW-type" evidence="12">
    <location>
        <begin position="291"/>
        <end position="350"/>
    </location>
</feature>
<dbReference type="Proteomes" id="UP000682877">
    <property type="component" value="Chromosome 7"/>
</dbReference>
<evidence type="ECO:0008006" key="15">
    <source>
        <dbReference type="Google" id="ProtNLM"/>
    </source>
</evidence>
<dbReference type="GO" id="GO:0003677">
    <property type="term" value="F:DNA binding"/>
    <property type="evidence" value="ECO:0007669"/>
    <property type="project" value="UniProtKB-KW"/>
</dbReference>
<feature type="region of interest" description="Disordered" evidence="10">
    <location>
        <begin position="239"/>
        <end position="260"/>
    </location>
</feature>
<reference evidence="13" key="1">
    <citation type="submission" date="2021-01" db="EMBL/GenBank/DDBJ databases">
        <authorList>
            <person name="Bezrukov I."/>
        </authorList>
    </citation>
    <scope>NUCLEOTIDE SEQUENCE</scope>
</reference>
<dbReference type="FunFam" id="3.30.890.10:FF:000012">
    <property type="entry name" value="Methyl-CpG-binding domain-containing protein 1"/>
    <property type="match status" value="1"/>
</dbReference>
<keyword evidence="3" id="KW-0863">Zinc-finger</keyword>
<evidence type="ECO:0000256" key="1">
    <source>
        <dbReference type="ARBA" id="ARBA00004123"/>
    </source>
</evidence>
<dbReference type="PROSITE" id="PS50982">
    <property type="entry name" value="MBD"/>
    <property type="match status" value="2"/>
</dbReference>
<dbReference type="CDD" id="cd01396">
    <property type="entry name" value="MeCP2_MBD"/>
    <property type="match status" value="2"/>
</dbReference>
<evidence type="ECO:0000256" key="6">
    <source>
        <dbReference type="ARBA" id="ARBA00023125"/>
    </source>
</evidence>
<evidence type="ECO:0000313" key="13">
    <source>
        <dbReference type="EMBL" id="CAE6199935.1"/>
    </source>
</evidence>
<evidence type="ECO:0000256" key="10">
    <source>
        <dbReference type="SAM" id="MobiDB-lite"/>
    </source>
</evidence>
<dbReference type="Gene3D" id="3.30.40.100">
    <property type="match status" value="2"/>
</dbReference>
<proteinExistence type="predicted"/>